<reference evidence="2 3" key="1">
    <citation type="submission" date="2016-07" db="EMBL/GenBank/DDBJ databases">
        <title>Pervasive Adenine N6-methylation of Active Genes in Fungi.</title>
        <authorList>
            <consortium name="DOE Joint Genome Institute"/>
            <person name="Mondo S.J."/>
            <person name="Dannebaum R.O."/>
            <person name="Kuo R.C."/>
            <person name="Labutti K."/>
            <person name="Haridas S."/>
            <person name="Kuo A."/>
            <person name="Salamov A."/>
            <person name="Ahrendt S.R."/>
            <person name="Lipzen A."/>
            <person name="Sullivan W."/>
            <person name="Andreopoulos W.B."/>
            <person name="Clum A."/>
            <person name="Lindquist E."/>
            <person name="Daum C."/>
            <person name="Ramamoorthy G.K."/>
            <person name="Gryganskyi A."/>
            <person name="Culley D."/>
            <person name="Magnuson J.K."/>
            <person name="James T.Y."/>
            <person name="O'Malley M.A."/>
            <person name="Stajich J.E."/>
            <person name="Spatafora J.W."/>
            <person name="Visel A."/>
            <person name="Grigoriev I.V."/>
        </authorList>
    </citation>
    <scope>NUCLEOTIDE SEQUENCE [LARGE SCALE GENOMIC DNA]</scope>
    <source>
        <strain evidence="2 3">JEL800</strain>
    </source>
</reference>
<accession>A0A1Y2BVJ4</accession>
<feature type="signal peptide" evidence="1">
    <location>
        <begin position="1"/>
        <end position="18"/>
    </location>
</feature>
<gene>
    <name evidence="2" type="ORF">BCR33DRAFT_853762</name>
</gene>
<dbReference type="Proteomes" id="UP000193642">
    <property type="component" value="Unassembled WGS sequence"/>
</dbReference>
<dbReference type="EMBL" id="MCGO01000042">
    <property type="protein sequence ID" value="ORY38781.1"/>
    <property type="molecule type" value="Genomic_DNA"/>
</dbReference>
<dbReference type="OrthoDB" id="10401002at2759"/>
<keyword evidence="3" id="KW-1185">Reference proteome</keyword>
<comment type="caution">
    <text evidence="2">The sequence shown here is derived from an EMBL/GenBank/DDBJ whole genome shotgun (WGS) entry which is preliminary data.</text>
</comment>
<protein>
    <recommendedName>
        <fullName evidence="4">Extracellular membrane protein CFEM domain-containing protein</fullName>
    </recommendedName>
</protein>
<evidence type="ECO:0000256" key="1">
    <source>
        <dbReference type="SAM" id="SignalP"/>
    </source>
</evidence>
<keyword evidence="1" id="KW-0732">Signal</keyword>
<organism evidence="2 3">
    <name type="scientific">Rhizoclosmatium globosum</name>
    <dbReference type="NCBI Taxonomy" id="329046"/>
    <lineage>
        <taxon>Eukaryota</taxon>
        <taxon>Fungi</taxon>
        <taxon>Fungi incertae sedis</taxon>
        <taxon>Chytridiomycota</taxon>
        <taxon>Chytridiomycota incertae sedis</taxon>
        <taxon>Chytridiomycetes</taxon>
        <taxon>Chytridiales</taxon>
        <taxon>Chytriomycetaceae</taxon>
        <taxon>Rhizoclosmatium</taxon>
    </lineage>
</organism>
<evidence type="ECO:0000313" key="3">
    <source>
        <dbReference type="Proteomes" id="UP000193642"/>
    </source>
</evidence>
<dbReference type="AlphaFoldDB" id="A0A1Y2BVJ4"/>
<evidence type="ECO:0008006" key="4">
    <source>
        <dbReference type="Google" id="ProtNLM"/>
    </source>
</evidence>
<name>A0A1Y2BVJ4_9FUNG</name>
<proteinExistence type="predicted"/>
<sequence>MMFPSLVAIYFLASAINAQSIVLTALSSAPSCLITCLNGNSDSTVYQSTADTYCQAAVLLTNYPALNACWTKSCTVNTDIQALNTFLGDQTVAASCAATFQQTPLGPKIPTAAQLAVAISSLNALPTCYPTCWAPSTTPNQITQESLTPICLAQVSVDASIPACISQKCSTDDVSAYGSASAALTASLQPVCAWYLYQAMLRPLPTGSPTVAVSSASQPSVVSKATTVQNNAKPLSTATSTSGAETIFVGVLGVFVGLFAL</sequence>
<feature type="chain" id="PRO_5012711398" description="Extracellular membrane protein CFEM domain-containing protein" evidence="1">
    <location>
        <begin position="19"/>
        <end position="261"/>
    </location>
</feature>
<evidence type="ECO:0000313" key="2">
    <source>
        <dbReference type="EMBL" id="ORY38781.1"/>
    </source>
</evidence>